<dbReference type="AlphaFoldDB" id="A0A077ZXW3"/>
<accession>A0A077ZXW3</accession>
<dbReference type="PANTHER" id="PTHR21676">
    <property type="entry name" value="PROTEIN STUM"/>
    <property type="match status" value="1"/>
</dbReference>
<comment type="subcellular location">
    <subcellularLocation>
        <location evidence="1">Membrane</location>
        <topology evidence="1">Multi-pass membrane protein</topology>
    </subcellularLocation>
</comment>
<dbReference type="InterPro" id="IPR026673">
    <property type="entry name" value="SPEC3/Stum"/>
</dbReference>
<reference evidence="6 7" key="1">
    <citation type="submission" date="2014-06" db="EMBL/GenBank/DDBJ databases">
        <authorList>
            <person name="Swart Estienne"/>
        </authorList>
    </citation>
    <scope>NUCLEOTIDE SEQUENCE [LARGE SCALE GENOMIC DNA]</scope>
    <source>
        <strain evidence="6 7">130c</strain>
    </source>
</reference>
<proteinExistence type="predicted"/>
<protein>
    <recommendedName>
        <fullName evidence="8">Transmembrane protein</fullName>
    </recommendedName>
</protein>
<keyword evidence="2 5" id="KW-0812">Transmembrane</keyword>
<dbReference type="PANTHER" id="PTHR21676:SF6">
    <property type="entry name" value="PROTEIN STUM"/>
    <property type="match status" value="1"/>
</dbReference>
<evidence type="ECO:0000256" key="1">
    <source>
        <dbReference type="ARBA" id="ARBA00004141"/>
    </source>
</evidence>
<dbReference type="OMA" id="HYEAGAQ"/>
<evidence type="ECO:0000256" key="5">
    <source>
        <dbReference type="SAM" id="Phobius"/>
    </source>
</evidence>
<evidence type="ECO:0008006" key="8">
    <source>
        <dbReference type="Google" id="ProtNLM"/>
    </source>
</evidence>
<evidence type="ECO:0000256" key="2">
    <source>
        <dbReference type="ARBA" id="ARBA00022692"/>
    </source>
</evidence>
<keyword evidence="3 5" id="KW-1133">Transmembrane helix</keyword>
<keyword evidence="7" id="KW-1185">Reference proteome</keyword>
<name>A0A077ZXW3_STYLE</name>
<dbReference type="Proteomes" id="UP000039865">
    <property type="component" value="Unassembled WGS sequence"/>
</dbReference>
<evidence type="ECO:0000256" key="3">
    <source>
        <dbReference type="ARBA" id="ARBA00022989"/>
    </source>
</evidence>
<dbReference type="GO" id="GO:0016020">
    <property type="term" value="C:membrane"/>
    <property type="evidence" value="ECO:0007669"/>
    <property type="project" value="UniProtKB-SubCell"/>
</dbReference>
<evidence type="ECO:0000313" key="7">
    <source>
        <dbReference type="Proteomes" id="UP000039865"/>
    </source>
</evidence>
<dbReference type="InParanoid" id="A0A077ZXW3"/>
<dbReference type="OrthoDB" id="361532at2759"/>
<feature type="transmembrane region" description="Helical" evidence="5">
    <location>
        <begin position="12"/>
        <end position="33"/>
    </location>
</feature>
<keyword evidence="4 5" id="KW-0472">Membrane</keyword>
<sequence>MCCPAEDINPTNTIMATICLVLNIFLPGFGTILNACLGVHVMAGLLYGICQILLTPLLIGWVWSIMYGIKIVQFSGKLGEQYHYEAGAQPGVSVQYVP</sequence>
<organism evidence="6 7">
    <name type="scientific">Stylonychia lemnae</name>
    <name type="common">Ciliate</name>
    <dbReference type="NCBI Taxonomy" id="5949"/>
    <lineage>
        <taxon>Eukaryota</taxon>
        <taxon>Sar</taxon>
        <taxon>Alveolata</taxon>
        <taxon>Ciliophora</taxon>
        <taxon>Intramacronucleata</taxon>
        <taxon>Spirotrichea</taxon>
        <taxon>Stichotrichia</taxon>
        <taxon>Sporadotrichida</taxon>
        <taxon>Oxytrichidae</taxon>
        <taxon>Stylonychinae</taxon>
        <taxon>Stylonychia</taxon>
    </lineage>
</organism>
<gene>
    <name evidence="6" type="primary">Contig9795.g10479</name>
    <name evidence="6" type="ORF">STYLEM_3070</name>
</gene>
<evidence type="ECO:0000313" key="6">
    <source>
        <dbReference type="EMBL" id="CDW74077.1"/>
    </source>
</evidence>
<evidence type="ECO:0000256" key="4">
    <source>
        <dbReference type="ARBA" id="ARBA00023136"/>
    </source>
</evidence>
<dbReference type="EMBL" id="CCKQ01002968">
    <property type="protein sequence ID" value="CDW74077.1"/>
    <property type="molecule type" value="Genomic_DNA"/>
</dbReference>
<feature type="transmembrane region" description="Helical" evidence="5">
    <location>
        <begin position="45"/>
        <end position="69"/>
    </location>
</feature>